<feature type="domain" description="AAA" evidence="1">
    <location>
        <begin position="20"/>
        <end position="135"/>
    </location>
</feature>
<name>A0A948WCZ8_UNCEI</name>
<evidence type="ECO:0000313" key="4">
    <source>
        <dbReference type="Proteomes" id="UP000777784"/>
    </source>
</evidence>
<comment type="caution">
    <text evidence="3">The sequence shown here is derived from an EMBL/GenBank/DDBJ whole genome shotgun (WGS) entry which is preliminary data.</text>
</comment>
<dbReference type="GO" id="GO:0005524">
    <property type="term" value="F:ATP binding"/>
    <property type="evidence" value="ECO:0007669"/>
    <property type="project" value="UniProtKB-KW"/>
</dbReference>
<dbReference type="EMBL" id="JAHJDP010000057">
    <property type="protein sequence ID" value="MBU2691373.1"/>
    <property type="molecule type" value="Genomic_DNA"/>
</dbReference>
<organism evidence="3 4">
    <name type="scientific">Eiseniibacteriota bacterium</name>
    <dbReference type="NCBI Taxonomy" id="2212470"/>
    <lineage>
        <taxon>Bacteria</taxon>
        <taxon>Candidatus Eiseniibacteriota</taxon>
    </lineage>
</organism>
<keyword evidence="3" id="KW-0547">Nucleotide-binding</keyword>
<accession>A0A948WCZ8</accession>
<dbReference type="InterPro" id="IPR041682">
    <property type="entry name" value="AAA_14"/>
</dbReference>
<dbReference type="InterPro" id="IPR025420">
    <property type="entry name" value="DUF4143"/>
</dbReference>
<dbReference type="Proteomes" id="UP000777784">
    <property type="component" value="Unassembled WGS sequence"/>
</dbReference>
<evidence type="ECO:0000259" key="2">
    <source>
        <dbReference type="Pfam" id="PF13635"/>
    </source>
</evidence>
<dbReference type="InterPro" id="IPR027417">
    <property type="entry name" value="P-loop_NTPase"/>
</dbReference>
<reference evidence="3" key="1">
    <citation type="submission" date="2021-05" db="EMBL/GenBank/DDBJ databases">
        <title>Energy efficiency and biological interactions define the core microbiome of deep oligotrophic groundwater.</title>
        <authorList>
            <person name="Mehrshad M."/>
            <person name="Lopez-Fernandez M."/>
            <person name="Bell E."/>
            <person name="Bernier-Latmani R."/>
            <person name="Bertilsson S."/>
            <person name="Dopson M."/>
        </authorList>
    </citation>
    <scope>NUCLEOTIDE SEQUENCE</scope>
    <source>
        <strain evidence="3">Modern_marine.mb.64</strain>
    </source>
</reference>
<sequence length="387" mass="43122">MEYRKRTLEAELIRSATAFSACIVTGPRRSGKTTLLRHCFPSASYVLLEEPDVIDRVRSDPRGFLEELGRPAILDEIQNTPELLNYIRAEIDRTPEQKGHWFLTGSQEAAVMRGVTESMAGRAAIFQLLPFSYSEESAVSLLKGGFPEVIARPATRDIWFSSYIQTYLERDVRAVLSIKDLATFRRFLALLATRIGQGLNKTALAGPIGVSVPTITEWLGVLEITAQILLVPPFFENFGKRITKAPKVYFCDSGLAAHLLGIETEASLTKSPFLGPLFEGLVASEIVKEQIHHGKSKAIYHFRDRQGLEVDFIVPRGGKRLTLIEAKATRTPRSSMAKPLLQLLDVIDKHQREAYVVHQKANSDMVTLTLAPGVKAIPWTKMKPVIL</sequence>
<gene>
    <name evidence="3" type="ORF">KJ970_10650</name>
</gene>
<protein>
    <submittedName>
        <fullName evidence="3">ATP-binding protein</fullName>
    </submittedName>
</protein>
<dbReference type="AlphaFoldDB" id="A0A948WCZ8"/>
<keyword evidence="3" id="KW-0067">ATP-binding</keyword>
<dbReference type="PANTHER" id="PTHR43566">
    <property type="entry name" value="CONSERVED PROTEIN"/>
    <property type="match status" value="1"/>
</dbReference>
<dbReference type="SUPFAM" id="SSF52540">
    <property type="entry name" value="P-loop containing nucleoside triphosphate hydrolases"/>
    <property type="match status" value="1"/>
</dbReference>
<dbReference type="PANTHER" id="PTHR43566:SF2">
    <property type="entry name" value="DUF4143 DOMAIN-CONTAINING PROTEIN"/>
    <property type="match status" value="1"/>
</dbReference>
<feature type="domain" description="DUF4143" evidence="2">
    <location>
        <begin position="169"/>
        <end position="328"/>
    </location>
</feature>
<dbReference type="Pfam" id="PF13173">
    <property type="entry name" value="AAA_14"/>
    <property type="match status" value="1"/>
</dbReference>
<evidence type="ECO:0000313" key="3">
    <source>
        <dbReference type="EMBL" id="MBU2691373.1"/>
    </source>
</evidence>
<dbReference type="Pfam" id="PF13635">
    <property type="entry name" value="DUF4143"/>
    <property type="match status" value="1"/>
</dbReference>
<proteinExistence type="predicted"/>
<evidence type="ECO:0000259" key="1">
    <source>
        <dbReference type="Pfam" id="PF13173"/>
    </source>
</evidence>